<dbReference type="Pfam" id="PF00353">
    <property type="entry name" value="HemolysinCabind"/>
    <property type="match status" value="1"/>
</dbReference>
<protein>
    <recommendedName>
        <fullName evidence="6">Cadherin domain-containing protein</fullName>
    </recommendedName>
</protein>
<gene>
    <name evidence="7" type="ORF">BB934_26810</name>
</gene>
<dbReference type="InterPro" id="IPR002126">
    <property type="entry name" value="Cadherin-like_dom"/>
</dbReference>
<evidence type="ECO:0000256" key="3">
    <source>
        <dbReference type="ARBA" id="ARBA00022837"/>
    </source>
</evidence>
<reference evidence="7" key="1">
    <citation type="submission" date="2016-07" db="EMBL/GenBank/DDBJ databases">
        <title>Microvirga ossetica sp. nov. a new species of rhizobia isolated from root nodules of the legume species Vicia alpestris Steven originated from North Ossetia region in the Caucasus.</title>
        <authorList>
            <person name="Safronova V.I."/>
            <person name="Kuznetsova I.G."/>
            <person name="Sazanova A.L."/>
            <person name="Belimov A."/>
            <person name="Andronov E."/>
            <person name="Osledkin Y.S."/>
            <person name="Onishchuk O.P."/>
            <person name="Kurchak O.N."/>
            <person name="Shaposhnikov A.I."/>
            <person name="Willems A."/>
            <person name="Tikhonovich I.A."/>
        </authorList>
    </citation>
    <scope>NUCLEOTIDE SEQUENCE [LARGE SCALE GENOMIC DNA]</scope>
    <source>
        <strain evidence="7">V5/3M</strain>
    </source>
</reference>
<evidence type="ECO:0000256" key="2">
    <source>
        <dbReference type="ARBA" id="ARBA00022737"/>
    </source>
</evidence>
<feature type="compositionally biased region" description="Basic and acidic residues" evidence="5">
    <location>
        <begin position="312"/>
        <end position="327"/>
    </location>
</feature>
<dbReference type="KEGG" id="moc:BB934_26810"/>
<dbReference type="PANTHER" id="PTHR24027">
    <property type="entry name" value="CADHERIN-23"/>
    <property type="match status" value="1"/>
</dbReference>
<dbReference type="AlphaFoldDB" id="A0A1B2EN57"/>
<proteinExistence type="predicted"/>
<keyword evidence="4" id="KW-0472">Membrane</keyword>
<dbReference type="PANTHER" id="PTHR24027:SF438">
    <property type="entry name" value="CADHERIN 23"/>
    <property type="match status" value="1"/>
</dbReference>
<evidence type="ECO:0000256" key="4">
    <source>
        <dbReference type="ARBA" id="ARBA00023136"/>
    </source>
</evidence>
<evidence type="ECO:0000313" key="7">
    <source>
        <dbReference type="EMBL" id="ANY81389.1"/>
    </source>
</evidence>
<dbReference type="GO" id="GO:0016477">
    <property type="term" value="P:cell migration"/>
    <property type="evidence" value="ECO:0007669"/>
    <property type="project" value="TreeGrafter"/>
</dbReference>
<evidence type="ECO:0000256" key="5">
    <source>
        <dbReference type="SAM" id="MobiDB-lite"/>
    </source>
</evidence>
<dbReference type="RefSeq" id="WP_099512446.1">
    <property type="nucleotide sequence ID" value="NZ_CP016616.1"/>
</dbReference>
<keyword evidence="3" id="KW-0106">Calcium</keyword>
<dbReference type="GO" id="GO:0016342">
    <property type="term" value="C:catenin complex"/>
    <property type="evidence" value="ECO:0007669"/>
    <property type="project" value="TreeGrafter"/>
</dbReference>
<dbReference type="CDD" id="cd11304">
    <property type="entry name" value="Cadherin_repeat"/>
    <property type="match status" value="1"/>
</dbReference>
<accession>A0A1B2EN57</accession>
<dbReference type="Gene3D" id="2.60.40.60">
    <property type="entry name" value="Cadherins"/>
    <property type="match status" value="1"/>
</dbReference>
<feature type="region of interest" description="Disordered" evidence="5">
    <location>
        <begin position="308"/>
        <end position="331"/>
    </location>
</feature>
<dbReference type="GO" id="GO:0007156">
    <property type="term" value="P:homophilic cell adhesion via plasma membrane adhesion molecules"/>
    <property type="evidence" value="ECO:0007669"/>
    <property type="project" value="InterPro"/>
</dbReference>
<dbReference type="PROSITE" id="PS00330">
    <property type="entry name" value="HEMOLYSIN_CALCIUM"/>
    <property type="match status" value="2"/>
</dbReference>
<sequence>MATISVISPLPLTFPENPSPNFVVAKFEVVDAQPGETFTFELSDSRFAIRYVEADDLYELYLPVGGSSFNFEVARTIDLTLEGVGDQESTVAETDVSVGLTDVNEAPTGIAVTGGTIADNAAVGTEVASLKAVDEDTGDSYTYSLVTGPDGATAATSSLFTIAGDKITLKAGLDDKDIGTYTVYVKATTLVGGEPQSIVRQLTLAVTDFVETTNGTSRNNTLRGTEGADIINGGGGNDKIYGLGGNDTLNGGTGKDKLYGGAGQDTFVFDTPVKKGHFDHIEDFKASDDTIQISLAALKAFKVKGPKTSDVISKKGSDDGGKPDKNSNKSVGFDKIFKKGQKLEKKFFNVGTKLNDTPDGSNDYVFYNKKNGFVYLDIDGSGKGKEIEILKLKPGTMLSADDFLFI</sequence>
<dbReference type="EMBL" id="CP016616">
    <property type="protein sequence ID" value="ANY81389.1"/>
    <property type="molecule type" value="Genomic_DNA"/>
</dbReference>
<dbReference type="Gene3D" id="2.150.10.10">
    <property type="entry name" value="Serralysin-like metalloprotease, C-terminal"/>
    <property type="match status" value="1"/>
</dbReference>
<dbReference type="InterPro" id="IPR011049">
    <property type="entry name" value="Serralysin-like_metalloprot_C"/>
</dbReference>
<dbReference type="SUPFAM" id="SSF51120">
    <property type="entry name" value="beta-Roll"/>
    <property type="match status" value="1"/>
</dbReference>
<organism evidence="7">
    <name type="scientific">Microvirga ossetica</name>
    <dbReference type="NCBI Taxonomy" id="1882682"/>
    <lineage>
        <taxon>Bacteria</taxon>
        <taxon>Pseudomonadati</taxon>
        <taxon>Pseudomonadota</taxon>
        <taxon>Alphaproteobacteria</taxon>
        <taxon>Hyphomicrobiales</taxon>
        <taxon>Methylobacteriaceae</taxon>
        <taxon>Microvirga</taxon>
    </lineage>
</organism>
<evidence type="ECO:0000259" key="6">
    <source>
        <dbReference type="PROSITE" id="PS50268"/>
    </source>
</evidence>
<dbReference type="InterPro" id="IPR039808">
    <property type="entry name" value="Cadherin"/>
</dbReference>
<dbReference type="InterPro" id="IPR018511">
    <property type="entry name" value="Hemolysin-typ_Ca-bd_CS"/>
</dbReference>
<dbReference type="GO" id="GO:0045296">
    <property type="term" value="F:cadherin binding"/>
    <property type="evidence" value="ECO:0007669"/>
    <property type="project" value="TreeGrafter"/>
</dbReference>
<dbReference type="InterPro" id="IPR001343">
    <property type="entry name" value="Hemolysn_Ca-bd"/>
</dbReference>
<name>A0A1B2EN57_9HYPH</name>
<dbReference type="GO" id="GO:0005509">
    <property type="term" value="F:calcium ion binding"/>
    <property type="evidence" value="ECO:0007669"/>
    <property type="project" value="InterPro"/>
</dbReference>
<dbReference type="Pfam" id="PF00028">
    <property type="entry name" value="Cadherin"/>
    <property type="match status" value="1"/>
</dbReference>
<dbReference type="PRINTS" id="PR00313">
    <property type="entry name" value="CABNDNGRPT"/>
</dbReference>
<feature type="domain" description="Cadherin" evidence="6">
    <location>
        <begin position="116"/>
        <end position="208"/>
    </location>
</feature>
<keyword evidence="2" id="KW-0677">Repeat</keyword>
<comment type="subcellular location">
    <subcellularLocation>
        <location evidence="1">Membrane</location>
    </subcellularLocation>
</comment>
<dbReference type="GO" id="GO:0008013">
    <property type="term" value="F:beta-catenin binding"/>
    <property type="evidence" value="ECO:0007669"/>
    <property type="project" value="TreeGrafter"/>
</dbReference>
<dbReference type="PROSITE" id="PS50268">
    <property type="entry name" value="CADHERIN_2"/>
    <property type="match status" value="1"/>
</dbReference>
<evidence type="ECO:0000256" key="1">
    <source>
        <dbReference type="ARBA" id="ARBA00004370"/>
    </source>
</evidence>